<evidence type="ECO:0000313" key="3">
    <source>
        <dbReference type="Proteomes" id="UP000076874"/>
    </source>
</evidence>
<sequence length="252" mass="27871">MSEQPQVPYLKPANLKARLKAAYDAIAPTYNAWTIDHSPKRLEYVDRLIGLLRPVNSGDPVRPLRVLELGCGAGLPVTARLLTALAPVHVVANDLSSTQLQLAREALGIHGEKVVVDKDSGSTVDWIEGDMMALYPDDGPDRADATLDAVFGFYSIIHLPRDEQAILLTRIARWLRPGGYLLANFSAEDVPGVVIENWLREKEGWMFWSGWGADGIEARIRETGMAVVQSRVETDDVDGARFLWMVAQKPVE</sequence>
<dbReference type="SUPFAM" id="SSF53335">
    <property type="entry name" value="S-adenosyl-L-methionine-dependent methyltransferases"/>
    <property type="match status" value="1"/>
</dbReference>
<dbReference type="Proteomes" id="UP000076874">
    <property type="component" value="Unassembled WGS sequence"/>
</dbReference>
<name>A0A167ST51_9HYPO</name>
<comment type="caution">
    <text evidence="2">The sequence shown here is derived from an EMBL/GenBank/DDBJ whole genome shotgun (WGS) entry which is preliminary data.</text>
</comment>
<dbReference type="Pfam" id="PF13649">
    <property type="entry name" value="Methyltransf_25"/>
    <property type="match status" value="1"/>
</dbReference>
<proteinExistence type="predicted"/>
<dbReference type="EMBL" id="AZHD01000010">
    <property type="protein sequence ID" value="OAA59902.1"/>
    <property type="molecule type" value="Genomic_DNA"/>
</dbReference>
<keyword evidence="3" id="KW-1185">Reference proteome</keyword>
<dbReference type="CDD" id="cd02440">
    <property type="entry name" value="AdoMet_MTases"/>
    <property type="match status" value="1"/>
</dbReference>
<dbReference type="AlphaFoldDB" id="A0A167ST51"/>
<protein>
    <submittedName>
        <fullName evidence="2">Stomatin family protein</fullName>
    </submittedName>
</protein>
<evidence type="ECO:0000259" key="1">
    <source>
        <dbReference type="Pfam" id="PF13649"/>
    </source>
</evidence>
<dbReference type="OrthoDB" id="10004862at2759"/>
<gene>
    <name evidence="2" type="ORF">SPI_06100</name>
</gene>
<dbReference type="STRING" id="1081102.A0A167ST51"/>
<dbReference type="InterPro" id="IPR029063">
    <property type="entry name" value="SAM-dependent_MTases_sf"/>
</dbReference>
<reference evidence="2 3" key="1">
    <citation type="journal article" date="2016" name="Genome Biol. Evol.">
        <title>Divergent and convergent evolution of fungal pathogenicity.</title>
        <authorList>
            <person name="Shang Y."/>
            <person name="Xiao G."/>
            <person name="Zheng P."/>
            <person name="Cen K."/>
            <person name="Zhan S."/>
            <person name="Wang C."/>
        </authorList>
    </citation>
    <scope>NUCLEOTIDE SEQUENCE [LARGE SCALE GENOMIC DNA]</scope>
    <source>
        <strain evidence="2 3">RCEF 264</strain>
    </source>
</reference>
<evidence type="ECO:0000313" key="2">
    <source>
        <dbReference type="EMBL" id="OAA59902.1"/>
    </source>
</evidence>
<feature type="domain" description="Methyltransferase" evidence="1">
    <location>
        <begin position="66"/>
        <end position="179"/>
    </location>
</feature>
<accession>A0A167ST51</accession>
<dbReference type="Gene3D" id="3.40.50.150">
    <property type="entry name" value="Vaccinia Virus protein VP39"/>
    <property type="match status" value="1"/>
</dbReference>
<dbReference type="InterPro" id="IPR041698">
    <property type="entry name" value="Methyltransf_25"/>
</dbReference>
<organism evidence="2 3">
    <name type="scientific">Niveomyces insectorum RCEF 264</name>
    <dbReference type="NCBI Taxonomy" id="1081102"/>
    <lineage>
        <taxon>Eukaryota</taxon>
        <taxon>Fungi</taxon>
        <taxon>Dikarya</taxon>
        <taxon>Ascomycota</taxon>
        <taxon>Pezizomycotina</taxon>
        <taxon>Sordariomycetes</taxon>
        <taxon>Hypocreomycetidae</taxon>
        <taxon>Hypocreales</taxon>
        <taxon>Cordycipitaceae</taxon>
        <taxon>Niveomyces</taxon>
    </lineage>
</organism>